<proteinExistence type="predicted"/>
<evidence type="ECO:0000256" key="1">
    <source>
        <dbReference type="SAM" id="MobiDB-lite"/>
    </source>
</evidence>
<evidence type="ECO:0000313" key="3">
    <source>
        <dbReference type="Proteomes" id="UP000073923"/>
    </source>
</evidence>
<feature type="region of interest" description="Disordered" evidence="1">
    <location>
        <begin position="29"/>
        <end position="81"/>
    </location>
</feature>
<dbReference type="RefSeq" id="WP_058744677.1">
    <property type="nucleotide sequence ID" value="NZ_LDTF01000016.1"/>
</dbReference>
<organism evidence="2 3">
    <name type="scientific">Sphingomonas yabuuchiae</name>
    <dbReference type="NCBI Taxonomy" id="172044"/>
    <lineage>
        <taxon>Bacteria</taxon>
        <taxon>Pseudomonadati</taxon>
        <taxon>Pseudomonadota</taxon>
        <taxon>Alphaproteobacteria</taxon>
        <taxon>Sphingomonadales</taxon>
        <taxon>Sphingomonadaceae</taxon>
        <taxon>Sphingomonas</taxon>
    </lineage>
</organism>
<dbReference type="EMBL" id="LDTF01000016">
    <property type="protein sequence ID" value="KTW00243.1"/>
    <property type="molecule type" value="Genomic_DNA"/>
</dbReference>
<feature type="compositionally biased region" description="Basic and acidic residues" evidence="1">
    <location>
        <begin position="44"/>
        <end position="81"/>
    </location>
</feature>
<dbReference type="Proteomes" id="UP000073923">
    <property type="component" value="Unassembled WGS sequence"/>
</dbReference>
<evidence type="ECO:0000313" key="2">
    <source>
        <dbReference type="EMBL" id="KTW00243.1"/>
    </source>
</evidence>
<accession>A0A147IXB0</accession>
<sequence length="81" mass="9346">MIDSFALLLTHGLMLIAAWRLVGRRDLDQEDDARQTASKPGTKRRLDPDAKRRLDPDAKRRLDPDAKRRLDPDAKRRLDNA</sequence>
<dbReference type="AlphaFoldDB" id="A0A147IXB0"/>
<reference evidence="2 3" key="1">
    <citation type="journal article" date="2016" name="Front. Microbiol.">
        <title>Genomic Resource of Rice Seed Associated Bacteria.</title>
        <authorList>
            <person name="Midha S."/>
            <person name="Bansal K."/>
            <person name="Sharma S."/>
            <person name="Kumar N."/>
            <person name="Patil P.P."/>
            <person name="Chaudhry V."/>
            <person name="Patil P.B."/>
        </authorList>
    </citation>
    <scope>NUCLEOTIDE SEQUENCE [LARGE SCALE GENOMIC DNA]</scope>
    <source>
        <strain evidence="2 3">NS355</strain>
    </source>
</reference>
<comment type="caution">
    <text evidence="2">The sequence shown here is derived from an EMBL/GenBank/DDBJ whole genome shotgun (WGS) entry which is preliminary data.</text>
</comment>
<name>A0A147IXB0_9SPHN</name>
<gene>
    <name evidence="2" type="ORF">NS355_04930</name>
</gene>
<protein>
    <submittedName>
        <fullName evidence="2">Uncharacterized protein</fullName>
    </submittedName>
</protein>
<dbReference type="PATRIC" id="fig|172044.3.peg.658"/>
<dbReference type="OrthoDB" id="7510921at2"/>